<gene>
    <name evidence="1" type="ORF">BRARA_D00091</name>
</gene>
<proteinExistence type="predicted"/>
<sequence length="64" mass="7439">MDDQCSRESCHVEGGRKKTKYGRKCHRCCSLFTNRKTSGGWRVVSHSFCLICESIFGKCRYEKN</sequence>
<protein>
    <submittedName>
        <fullName evidence="1">Uncharacterized protein</fullName>
    </submittedName>
</protein>
<dbReference type="EMBL" id="CM010631">
    <property type="protein sequence ID" value="RID64851.1"/>
    <property type="molecule type" value="Genomic_DNA"/>
</dbReference>
<accession>A0A397ZHB2</accession>
<dbReference type="AlphaFoldDB" id="A0A397ZHB2"/>
<name>A0A397ZHB2_BRACM</name>
<evidence type="ECO:0000313" key="2">
    <source>
        <dbReference type="Proteomes" id="UP000264353"/>
    </source>
</evidence>
<dbReference type="Proteomes" id="UP000264353">
    <property type="component" value="Chromosome A4"/>
</dbReference>
<evidence type="ECO:0000313" key="1">
    <source>
        <dbReference type="EMBL" id="RID64851.1"/>
    </source>
</evidence>
<reference evidence="1 2" key="1">
    <citation type="submission" date="2018-06" db="EMBL/GenBank/DDBJ databases">
        <title>WGS assembly of Brassica rapa FPsc.</title>
        <authorList>
            <person name="Bowman J."/>
            <person name="Kohchi T."/>
            <person name="Yamato K."/>
            <person name="Jenkins J."/>
            <person name="Shu S."/>
            <person name="Ishizaki K."/>
            <person name="Yamaoka S."/>
            <person name="Nishihama R."/>
            <person name="Nakamura Y."/>
            <person name="Berger F."/>
            <person name="Adam C."/>
            <person name="Aki S."/>
            <person name="Althoff F."/>
            <person name="Araki T."/>
            <person name="Arteaga-Vazquez M."/>
            <person name="Balasubrmanian S."/>
            <person name="Bauer D."/>
            <person name="Boehm C."/>
            <person name="Briginshaw L."/>
            <person name="Caballero-Perez J."/>
            <person name="Catarino B."/>
            <person name="Chen F."/>
            <person name="Chiyoda S."/>
            <person name="Chovatia M."/>
            <person name="Davies K."/>
            <person name="Delmans M."/>
            <person name="Demura T."/>
            <person name="Dierschke T."/>
            <person name="Dolan L."/>
            <person name="Dorantes-Acosta A."/>
            <person name="Eklund D."/>
            <person name="Florent S."/>
            <person name="Flores-Sandoval E."/>
            <person name="Fujiyama A."/>
            <person name="Fukuzawa H."/>
            <person name="Galik B."/>
            <person name="Grimanelli D."/>
            <person name="Grimwood J."/>
            <person name="Grossniklaus U."/>
            <person name="Hamada T."/>
            <person name="Haseloff J."/>
            <person name="Hetherington A."/>
            <person name="Higo A."/>
            <person name="Hirakawa Y."/>
            <person name="Hundley H."/>
            <person name="Ikeda Y."/>
            <person name="Inoue K."/>
            <person name="Inoue S."/>
            <person name="Ishida S."/>
            <person name="Jia Q."/>
            <person name="Kakita M."/>
            <person name="Kanazawa T."/>
            <person name="Kawai Y."/>
            <person name="Kawashima T."/>
            <person name="Kennedy M."/>
            <person name="Kinose K."/>
            <person name="Kinoshita T."/>
            <person name="Kohara Y."/>
            <person name="Koide E."/>
            <person name="Komatsu K."/>
            <person name="Kopischke S."/>
            <person name="Kubo M."/>
            <person name="Kyozuka J."/>
            <person name="Lagercrantz U."/>
            <person name="Lin S."/>
            <person name="Lindquist E."/>
            <person name="Lipzen A."/>
            <person name="Lu C."/>
            <person name="Luna E."/>
            <person name="Martienssen R."/>
            <person name="Minamino N."/>
            <person name="Mizutani M."/>
            <person name="Mizutani M."/>
            <person name="Mochizuki N."/>
            <person name="Monte I."/>
            <person name="Mosher R."/>
            <person name="Nagasaki H."/>
            <person name="Nakagami H."/>
            <person name="Naramoto S."/>
            <person name="Nishitani K."/>
            <person name="Ohtani M."/>
            <person name="Okamoto T."/>
            <person name="Okumura M."/>
            <person name="Phillips J."/>
            <person name="Pollak B."/>
            <person name="Reinders A."/>
            <person name="Roevekamp M."/>
            <person name="Sano R."/>
            <person name="Sawa S."/>
            <person name="Schmid M."/>
            <person name="Shirakawa M."/>
            <person name="Solano R."/>
            <person name="Spunde A."/>
            <person name="Suetsugu N."/>
            <person name="Sugano S."/>
            <person name="Sugiyama A."/>
            <person name="Sun R."/>
            <person name="Suzuki Y."/>
            <person name="Takenaka M."/>
            <person name="Takezawa D."/>
            <person name="Tomogane H."/>
            <person name="Tsuzuki M."/>
            <person name="Ueda T."/>
            <person name="Umeda M."/>
            <person name="Ward J."/>
            <person name="Watanabe Y."/>
            <person name="Yazaki K."/>
            <person name="Yokoyama R."/>
            <person name="Yoshitake Y."/>
            <person name="Yotsui I."/>
            <person name="Zachgo S."/>
            <person name="Schmutz J."/>
        </authorList>
    </citation>
    <scope>NUCLEOTIDE SEQUENCE [LARGE SCALE GENOMIC DNA]</scope>
    <source>
        <strain evidence="2">cv. B-3</strain>
    </source>
</reference>
<organism evidence="1 2">
    <name type="scientific">Brassica campestris</name>
    <name type="common">Field mustard</name>
    <dbReference type="NCBI Taxonomy" id="3711"/>
    <lineage>
        <taxon>Eukaryota</taxon>
        <taxon>Viridiplantae</taxon>
        <taxon>Streptophyta</taxon>
        <taxon>Embryophyta</taxon>
        <taxon>Tracheophyta</taxon>
        <taxon>Spermatophyta</taxon>
        <taxon>Magnoliopsida</taxon>
        <taxon>eudicotyledons</taxon>
        <taxon>Gunneridae</taxon>
        <taxon>Pentapetalae</taxon>
        <taxon>rosids</taxon>
        <taxon>malvids</taxon>
        <taxon>Brassicales</taxon>
        <taxon>Brassicaceae</taxon>
        <taxon>Brassiceae</taxon>
        <taxon>Brassica</taxon>
    </lineage>
</organism>